<protein>
    <submittedName>
        <fullName evidence="1">Uncharacterized protein</fullName>
    </submittedName>
</protein>
<dbReference type="EMBL" id="MT141685">
    <property type="protein sequence ID" value="QJA69193.1"/>
    <property type="molecule type" value="Genomic_DNA"/>
</dbReference>
<reference evidence="1" key="1">
    <citation type="submission" date="2020-03" db="EMBL/GenBank/DDBJ databases">
        <title>The deep terrestrial virosphere.</title>
        <authorList>
            <person name="Holmfeldt K."/>
            <person name="Nilsson E."/>
            <person name="Simone D."/>
            <person name="Lopez-Fernandez M."/>
            <person name="Wu X."/>
            <person name="de Brujin I."/>
            <person name="Lundin D."/>
            <person name="Andersson A."/>
            <person name="Bertilsson S."/>
            <person name="Dopson M."/>
        </authorList>
    </citation>
    <scope>NUCLEOTIDE SEQUENCE</scope>
    <source>
        <strain evidence="1">MM415A04970</strain>
    </source>
</reference>
<evidence type="ECO:0000313" key="1">
    <source>
        <dbReference type="EMBL" id="QJA69193.1"/>
    </source>
</evidence>
<sequence length="79" mass="9031">MKTIEIKGDHGKYYARATGPAVTIKELEILPAGQTDLTDLWRAEGPDYGRRIAIPHEELSWLSDGKWREYPYTLITLTL</sequence>
<gene>
    <name evidence="1" type="ORF">MM415A04970_0005</name>
</gene>
<name>A0A6M3JGY3_9ZZZZ</name>
<dbReference type="AlphaFoldDB" id="A0A6M3JGY3"/>
<organism evidence="1">
    <name type="scientific">viral metagenome</name>
    <dbReference type="NCBI Taxonomy" id="1070528"/>
    <lineage>
        <taxon>unclassified sequences</taxon>
        <taxon>metagenomes</taxon>
        <taxon>organismal metagenomes</taxon>
    </lineage>
</organism>
<accession>A0A6M3JGY3</accession>
<proteinExistence type="predicted"/>